<dbReference type="PIRSF" id="PIRSF009320">
    <property type="entry name" value="Nuc_binding_HP_1000"/>
    <property type="match status" value="1"/>
</dbReference>
<dbReference type="Pfam" id="PF01656">
    <property type="entry name" value="CbiA"/>
    <property type="match status" value="1"/>
</dbReference>
<dbReference type="PANTHER" id="PTHR13696">
    <property type="entry name" value="P-LOOP CONTAINING NUCLEOSIDE TRIPHOSPHATE HYDROLASE"/>
    <property type="match status" value="1"/>
</dbReference>
<dbReference type="CDD" id="cd02042">
    <property type="entry name" value="ParAB_family"/>
    <property type="match status" value="1"/>
</dbReference>
<accession>A0A239MLJ3</accession>
<dbReference type="InterPro" id="IPR027417">
    <property type="entry name" value="P-loop_NTPase"/>
</dbReference>
<dbReference type="RefSeq" id="WP_089410415.1">
    <property type="nucleotide sequence ID" value="NZ_FZOU01000014.1"/>
</dbReference>
<dbReference type="AlphaFoldDB" id="A0A239MLJ3"/>
<feature type="domain" description="CobQ/CobB/MinD/ParA nucleotide binding" evidence="1">
    <location>
        <begin position="7"/>
        <end position="179"/>
    </location>
</feature>
<dbReference type="InterPro" id="IPR002586">
    <property type="entry name" value="CobQ/CobB/MinD/ParA_Nub-bd_dom"/>
</dbReference>
<proteinExistence type="predicted"/>
<evidence type="ECO:0000259" key="1">
    <source>
        <dbReference type="Pfam" id="PF01656"/>
    </source>
</evidence>
<dbReference type="InterPro" id="IPR050678">
    <property type="entry name" value="DNA_Partitioning_ATPase"/>
</dbReference>
<dbReference type="Proteomes" id="UP000198356">
    <property type="component" value="Unassembled WGS sequence"/>
</dbReference>
<organism evidence="2 3">
    <name type="scientific">Granulicella rosea</name>
    <dbReference type="NCBI Taxonomy" id="474952"/>
    <lineage>
        <taxon>Bacteria</taxon>
        <taxon>Pseudomonadati</taxon>
        <taxon>Acidobacteriota</taxon>
        <taxon>Terriglobia</taxon>
        <taxon>Terriglobales</taxon>
        <taxon>Acidobacteriaceae</taxon>
        <taxon>Granulicella</taxon>
    </lineage>
</organism>
<name>A0A239MLJ3_9BACT</name>
<sequence>MAQIVGFISQKGGVGKSTLARGLSREAAHGGLNVKLADLDTQQGTSVDWYRRRLDHGADPIFSVESFKSAAQAIKIADEFDLLLLDGPARASSATLEIARAATLVVQPSGASVDDLRPAILTFHELVKAGIPKRKLVFALCRIGTEAEEAEARSYIDQAGYVVLEGSLPERPSYRQASNLGLAVTETRYPQLNQRADKLMQSMADRLNG</sequence>
<evidence type="ECO:0000313" key="3">
    <source>
        <dbReference type="Proteomes" id="UP000198356"/>
    </source>
</evidence>
<dbReference type="EMBL" id="FZOU01000014">
    <property type="protein sequence ID" value="SNT42848.1"/>
    <property type="molecule type" value="Genomic_DNA"/>
</dbReference>
<gene>
    <name evidence="2" type="ORF">SAMN05421770_11436</name>
</gene>
<dbReference type="PANTHER" id="PTHR13696:SF96">
    <property type="entry name" value="COBQ_COBB_MIND_PARA NUCLEOTIDE BINDING DOMAIN-CONTAINING PROTEIN"/>
    <property type="match status" value="1"/>
</dbReference>
<protein>
    <submittedName>
        <fullName evidence="2">Chromosome partitioning protein</fullName>
    </submittedName>
</protein>
<dbReference type="SUPFAM" id="SSF52540">
    <property type="entry name" value="P-loop containing nucleoside triphosphate hydrolases"/>
    <property type="match status" value="1"/>
</dbReference>
<dbReference type="OrthoDB" id="9804460at2"/>
<evidence type="ECO:0000313" key="2">
    <source>
        <dbReference type="EMBL" id="SNT42848.1"/>
    </source>
</evidence>
<dbReference type="Gene3D" id="3.40.50.300">
    <property type="entry name" value="P-loop containing nucleotide triphosphate hydrolases"/>
    <property type="match status" value="1"/>
</dbReference>
<keyword evidence="3" id="KW-1185">Reference proteome</keyword>
<reference evidence="2 3" key="1">
    <citation type="submission" date="2017-06" db="EMBL/GenBank/DDBJ databases">
        <authorList>
            <person name="Kim H.J."/>
            <person name="Triplett B.A."/>
        </authorList>
    </citation>
    <scope>NUCLEOTIDE SEQUENCE [LARGE SCALE GENOMIC DNA]</scope>
    <source>
        <strain evidence="2 3">DSM 18704</strain>
    </source>
</reference>